<dbReference type="InterPro" id="IPR048466">
    <property type="entry name" value="DNA_pol3_delta-like_C"/>
</dbReference>
<keyword evidence="5" id="KW-0235">DNA replication</keyword>
<keyword evidence="12" id="KW-1185">Reference proteome</keyword>
<keyword evidence="4 11" id="KW-0548">Nucleotidyltransferase</keyword>
<accession>A0ABW5R017</accession>
<dbReference type="Proteomes" id="UP001597493">
    <property type="component" value="Unassembled WGS sequence"/>
</dbReference>
<dbReference type="RefSeq" id="WP_379274858.1">
    <property type="nucleotide sequence ID" value="NZ_JBHUGT010000012.1"/>
</dbReference>
<dbReference type="NCBIfam" id="TIGR01128">
    <property type="entry name" value="holA"/>
    <property type="match status" value="1"/>
</dbReference>
<evidence type="ECO:0000256" key="6">
    <source>
        <dbReference type="ARBA" id="ARBA00022932"/>
    </source>
</evidence>
<name>A0ABW5R017_9BACL</name>
<evidence type="ECO:0000259" key="10">
    <source>
        <dbReference type="Pfam" id="PF21694"/>
    </source>
</evidence>
<evidence type="ECO:0000256" key="2">
    <source>
        <dbReference type="ARBA" id="ARBA00017703"/>
    </source>
</evidence>
<dbReference type="Gene3D" id="1.20.272.10">
    <property type="match status" value="1"/>
</dbReference>
<sequence length="346" mass="38892">MEITEALKELKKGVFRPVYVLYGTDRYRIGQFADKLTEALFKPDEKELGVVKFDTSETPIEEAVLEAETPPFFMERKLVWIRDASVLAAASKDNAKLEHKPEKLLAYLDNPSDFAVILITVQADKLDERKKLVKALKDRRALLLFQELDPSQLKQWAVKRAAEQQRTMTEEAAELLLARTGAHMQQLALEVDKLCLYAGPGGTIDVEQTALLTAASVEEDVFALVDAMATMQADRSLRLYRELLARKEEPIRIAALIARQIRIMLQIKELEPQGYSPQQMAGQLGLHPYAVKLAAEKSRKFTVPRLASLLSELAELDYGMKTGRVDKTLGLELFLLSFGLNRSTSS</sequence>
<evidence type="ECO:0000256" key="4">
    <source>
        <dbReference type="ARBA" id="ARBA00022695"/>
    </source>
</evidence>
<proteinExistence type="inferred from homology"/>
<keyword evidence="6" id="KW-0239">DNA-directed DNA polymerase</keyword>
<reference evidence="12" key="1">
    <citation type="journal article" date="2019" name="Int. J. Syst. Evol. Microbiol.">
        <title>The Global Catalogue of Microorganisms (GCM) 10K type strain sequencing project: providing services to taxonomists for standard genome sequencing and annotation.</title>
        <authorList>
            <consortium name="The Broad Institute Genomics Platform"/>
            <consortium name="The Broad Institute Genome Sequencing Center for Infectious Disease"/>
            <person name="Wu L."/>
            <person name="Ma J."/>
        </authorList>
    </citation>
    <scope>NUCLEOTIDE SEQUENCE [LARGE SCALE GENOMIC DNA]</scope>
    <source>
        <strain evidence="12">TISTR 1827</strain>
    </source>
</reference>
<evidence type="ECO:0000256" key="8">
    <source>
        <dbReference type="ARBA" id="ARBA00049244"/>
    </source>
</evidence>
<evidence type="ECO:0000313" key="11">
    <source>
        <dbReference type="EMBL" id="MFD2661685.1"/>
    </source>
</evidence>
<dbReference type="GO" id="GO:0003887">
    <property type="term" value="F:DNA-directed DNA polymerase activity"/>
    <property type="evidence" value="ECO:0007669"/>
    <property type="project" value="UniProtKB-EC"/>
</dbReference>
<keyword evidence="3 11" id="KW-0808">Transferase</keyword>
<dbReference type="Gene3D" id="3.40.50.300">
    <property type="entry name" value="P-loop containing nucleotide triphosphate hydrolases"/>
    <property type="match status" value="1"/>
</dbReference>
<dbReference type="InterPro" id="IPR005790">
    <property type="entry name" value="DNA_polIII_delta"/>
</dbReference>
<dbReference type="PANTHER" id="PTHR34388">
    <property type="entry name" value="DNA POLYMERASE III SUBUNIT DELTA"/>
    <property type="match status" value="1"/>
</dbReference>
<evidence type="ECO:0000259" key="9">
    <source>
        <dbReference type="Pfam" id="PF06144"/>
    </source>
</evidence>
<dbReference type="PANTHER" id="PTHR34388:SF1">
    <property type="entry name" value="DNA POLYMERASE III SUBUNIT DELTA"/>
    <property type="match status" value="1"/>
</dbReference>
<dbReference type="Pfam" id="PF06144">
    <property type="entry name" value="DNA_pol3_delta"/>
    <property type="match status" value="1"/>
</dbReference>
<comment type="similarity">
    <text evidence="7">Belongs to the DNA polymerase HolA subunit family.</text>
</comment>
<feature type="domain" description="DNA polymerase III delta subunit-like C-terminal" evidence="10">
    <location>
        <begin position="218"/>
        <end position="338"/>
    </location>
</feature>
<dbReference type="SUPFAM" id="SSF48019">
    <property type="entry name" value="post-AAA+ oligomerization domain-like"/>
    <property type="match status" value="1"/>
</dbReference>
<evidence type="ECO:0000256" key="1">
    <source>
        <dbReference type="ARBA" id="ARBA00012417"/>
    </source>
</evidence>
<organism evidence="11 12">
    <name type="scientific">Paenibacillus thailandensis</name>
    <dbReference type="NCBI Taxonomy" id="393250"/>
    <lineage>
        <taxon>Bacteria</taxon>
        <taxon>Bacillati</taxon>
        <taxon>Bacillota</taxon>
        <taxon>Bacilli</taxon>
        <taxon>Bacillales</taxon>
        <taxon>Paenibacillaceae</taxon>
        <taxon>Paenibacillus</taxon>
    </lineage>
</organism>
<dbReference type="Gene3D" id="1.10.8.60">
    <property type="match status" value="1"/>
</dbReference>
<dbReference type="InterPro" id="IPR010372">
    <property type="entry name" value="DNA_pol3_delta_N"/>
</dbReference>
<evidence type="ECO:0000256" key="7">
    <source>
        <dbReference type="ARBA" id="ARBA00034754"/>
    </source>
</evidence>
<evidence type="ECO:0000256" key="5">
    <source>
        <dbReference type="ARBA" id="ARBA00022705"/>
    </source>
</evidence>
<dbReference type="InterPro" id="IPR008921">
    <property type="entry name" value="DNA_pol3_clamp-load_cplx_C"/>
</dbReference>
<comment type="catalytic activity">
    <reaction evidence="8">
        <text>DNA(n) + a 2'-deoxyribonucleoside 5'-triphosphate = DNA(n+1) + diphosphate</text>
        <dbReference type="Rhea" id="RHEA:22508"/>
        <dbReference type="Rhea" id="RHEA-COMP:17339"/>
        <dbReference type="Rhea" id="RHEA-COMP:17340"/>
        <dbReference type="ChEBI" id="CHEBI:33019"/>
        <dbReference type="ChEBI" id="CHEBI:61560"/>
        <dbReference type="ChEBI" id="CHEBI:173112"/>
        <dbReference type="EC" id="2.7.7.7"/>
    </reaction>
</comment>
<gene>
    <name evidence="11" type="primary">holA</name>
    <name evidence="11" type="ORF">ACFSW5_15635</name>
</gene>
<evidence type="ECO:0000256" key="3">
    <source>
        <dbReference type="ARBA" id="ARBA00022679"/>
    </source>
</evidence>
<protein>
    <recommendedName>
        <fullName evidence="2">DNA polymerase III subunit delta</fullName>
        <ecNumber evidence="1">2.7.7.7</ecNumber>
    </recommendedName>
</protein>
<dbReference type="SUPFAM" id="SSF52540">
    <property type="entry name" value="P-loop containing nucleoside triphosphate hydrolases"/>
    <property type="match status" value="1"/>
</dbReference>
<comment type="caution">
    <text evidence="11">The sequence shown here is derived from an EMBL/GenBank/DDBJ whole genome shotgun (WGS) entry which is preliminary data.</text>
</comment>
<dbReference type="EC" id="2.7.7.7" evidence="1"/>
<dbReference type="InterPro" id="IPR027417">
    <property type="entry name" value="P-loop_NTPase"/>
</dbReference>
<dbReference type="EMBL" id="JBHUMY010000016">
    <property type="protein sequence ID" value="MFD2661685.1"/>
    <property type="molecule type" value="Genomic_DNA"/>
</dbReference>
<evidence type="ECO:0000313" key="12">
    <source>
        <dbReference type="Proteomes" id="UP001597493"/>
    </source>
</evidence>
<feature type="domain" description="DNA polymerase III delta N-terminal" evidence="9">
    <location>
        <begin position="19"/>
        <end position="139"/>
    </location>
</feature>
<dbReference type="Pfam" id="PF21694">
    <property type="entry name" value="DNA_pol3_delta_C"/>
    <property type="match status" value="1"/>
</dbReference>